<name>A0A0P1B913_PLAHL</name>
<dbReference type="EMBL" id="CCYD01000116">
    <property type="protein sequence ID" value="CEG50463.1"/>
    <property type="molecule type" value="Genomic_DNA"/>
</dbReference>
<sequence length="437" mass="47686">MGFCHGLTVWVPVALMLADMLVGAIPPQDEENPVKFGFDSSLPPQDKFYVPHEASQRPHQLFSVCLSALVVCIASAARTGGGALLNAVYVLILSLEPDEAIPVTSITVFGGAICDVFFNLWKKSIHSNFSLINWDFILLMQPMLLTGAALGASMTVLLSSWLLVISMIVYLIYVGRKIFVKAYAAGHDEGWRCCSNNEMTLLLGVPSSGVQDEDGNFQYRACHPWRKVAMNLGLFVATLLLTLLRGGKYISNPFGIPPGSFVLIFVSALPVIFLLVVSRYQMKGIVATFQRQQSSRYILAPNEVKWSPDFIQNFSLHLVGSGFIAGAFGVGNEDATSILLRRVNFPPEAVSAMSATTVFFVSGVASLNFLLWGHLDLQLAKLYMPLGLLMTLLGRMCLGKIAQKAKSCSLLLFAIAAAIFISIVPLSYMELRALISF</sequence>
<feature type="signal peptide" evidence="6">
    <location>
        <begin position="1"/>
        <end position="24"/>
    </location>
</feature>
<proteinExistence type="predicted"/>
<evidence type="ECO:0000256" key="3">
    <source>
        <dbReference type="ARBA" id="ARBA00022989"/>
    </source>
</evidence>
<reference evidence="8" key="1">
    <citation type="submission" date="2014-09" db="EMBL/GenBank/DDBJ databases">
        <authorList>
            <person name="Sharma Rahul"/>
            <person name="Thines Marco"/>
        </authorList>
    </citation>
    <scope>NUCLEOTIDE SEQUENCE [LARGE SCALE GENOMIC DNA]</scope>
</reference>
<feature type="transmembrane region" description="Helical" evidence="5">
    <location>
        <begin position="349"/>
        <end position="370"/>
    </location>
</feature>
<protein>
    <submittedName>
        <fullName evidence="7">Transmembrane protein TauE like</fullName>
    </submittedName>
</protein>
<feature type="chain" id="PRO_5006059279" evidence="6">
    <location>
        <begin position="25"/>
        <end position="437"/>
    </location>
</feature>
<dbReference type="PANTHER" id="PTHR14255">
    <property type="entry name" value="CEREBLON"/>
    <property type="match status" value="1"/>
</dbReference>
<dbReference type="GO" id="GO:0016567">
    <property type="term" value="P:protein ubiquitination"/>
    <property type="evidence" value="ECO:0007669"/>
    <property type="project" value="TreeGrafter"/>
</dbReference>
<keyword evidence="4 5" id="KW-0472">Membrane</keyword>
<keyword evidence="2 5" id="KW-0812">Transmembrane</keyword>
<organism evidence="7 8">
    <name type="scientific">Plasmopara halstedii</name>
    <name type="common">Downy mildew of sunflower</name>
    <dbReference type="NCBI Taxonomy" id="4781"/>
    <lineage>
        <taxon>Eukaryota</taxon>
        <taxon>Sar</taxon>
        <taxon>Stramenopiles</taxon>
        <taxon>Oomycota</taxon>
        <taxon>Peronosporomycetes</taxon>
        <taxon>Peronosporales</taxon>
        <taxon>Peronosporaceae</taxon>
        <taxon>Plasmopara</taxon>
    </lineage>
</organism>
<keyword evidence="8" id="KW-1185">Reference proteome</keyword>
<dbReference type="RefSeq" id="XP_024586832.1">
    <property type="nucleotide sequence ID" value="XM_024717913.1"/>
</dbReference>
<evidence type="ECO:0000313" key="8">
    <source>
        <dbReference type="Proteomes" id="UP000054928"/>
    </source>
</evidence>
<evidence type="ECO:0000256" key="4">
    <source>
        <dbReference type="ARBA" id="ARBA00023136"/>
    </source>
</evidence>
<feature type="transmembrane region" description="Helical" evidence="5">
    <location>
        <begin position="228"/>
        <end position="247"/>
    </location>
</feature>
<dbReference type="GO" id="GO:0016020">
    <property type="term" value="C:membrane"/>
    <property type="evidence" value="ECO:0007669"/>
    <property type="project" value="UniProtKB-SubCell"/>
</dbReference>
<feature type="transmembrane region" description="Helical" evidence="5">
    <location>
        <begin position="61"/>
        <end position="80"/>
    </location>
</feature>
<dbReference type="OMA" id="SHYQMKD"/>
<feature type="transmembrane region" description="Helical" evidence="5">
    <location>
        <begin position="382"/>
        <end position="398"/>
    </location>
</feature>
<dbReference type="Proteomes" id="UP000054928">
    <property type="component" value="Unassembled WGS sequence"/>
</dbReference>
<feature type="transmembrane region" description="Helical" evidence="5">
    <location>
        <begin position="132"/>
        <end position="150"/>
    </location>
</feature>
<dbReference type="InterPro" id="IPR002781">
    <property type="entry name" value="TM_pro_TauE-like"/>
</dbReference>
<evidence type="ECO:0000256" key="6">
    <source>
        <dbReference type="SAM" id="SignalP"/>
    </source>
</evidence>
<dbReference type="AlphaFoldDB" id="A0A0P1B913"/>
<dbReference type="GeneID" id="36395662"/>
<feature type="transmembrane region" description="Helical" evidence="5">
    <location>
        <begin position="259"/>
        <end position="277"/>
    </location>
</feature>
<dbReference type="STRING" id="4781.A0A0P1B913"/>
<dbReference type="PANTHER" id="PTHR14255:SF3">
    <property type="entry name" value="SULFITE EXPORTER TAUE_SAFE FAMILY PROTEIN 5-RELATED"/>
    <property type="match status" value="1"/>
</dbReference>
<accession>A0A0P1B913</accession>
<feature type="transmembrane region" description="Helical" evidence="5">
    <location>
        <begin position="100"/>
        <end position="120"/>
    </location>
</feature>
<feature type="transmembrane region" description="Helical" evidence="5">
    <location>
        <begin position="156"/>
        <end position="174"/>
    </location>
</feature>
<evidence type="ECO:0000313" key="7">
    <source>
        <dbReference type="EMBL" id="CEG50463.1"/>
    </source>
</evidence>
<comment type="subcellular location">
    <subcellularLocation>
        <location evidence="1">Membrane</location>
        <topology evidence="1">Multi-pass membrane protein</topology>
    </subcellularLocation>
</comment>
<evidence type="ECO:0000256" key="1">
    <source>
        <dbReference type="ARBA" id="ARBA00004141"/>
    </source>
</evidence>
<dbReference type="Pfam" id="PF01925">
    <property type="entry name" value="TauE"/>
    <property type="match status" value="1"/>
</dbReference>
<evidence type="ECO:0000256" key="2">
    <source>
        <dbReference type="ARBA" id="ARBA00022692"/>
    </source>
</evidence>
<feature type="transmembrane region" description="Helical" evidence="5">
    <location>
        <begin position="410"/>
        <end position="428"/>
    </location>
</feature>
<dbReference type="GO" id="GO:0031464">
    <property type="term" value="C:Cul4A-RING E3 ubiquitin ligase complex"/>
    <property type="evidence" value="ECO:0007669"/>
    <property type="project" value="TreeGrafter"/>
</dbReference>
<keyword evidence="3 5" id="KW-1133">Transmembrane helix</keyword>
<dbReference type="OrthoDB" id="434519at2759"/>
<evidence type="ECO:0000256" key="5">
    <source>
        <dbReference type="SAM" id="Phobius"/>
    </source>
</evidence>
<keyword evidence="6" id="KW-0732">Signal</keyword>